<dbReference type="Proteomes" id="UP000586722">
    <property type="component" value="Unassembled WGS sequence"/>
</dbReference>
<dbReference type="AlphaFoldDB" id="A0A7X5F124"/>
<gene>
    <name evidence="1" type="ORF">GWI72_00845</name>
</gene>
<name>A0A7X5F124_9HYPH</name>
<reference evidence="2" key="1">
    <citation type="submission" date="2020-01" db="EMBL/GenBank/DDBJ databases">
        <authorList>
            <person name="Fang Y."/>
            <person name="Sun R."/>
            <person name="Nie L."/>
            <person name="He J."/>
            <person name="Hao L."/>
            <person name="Wang L."/>
            <person name="Su S."/>
            <person name="Lv E."/>
            <person name="Zhang Z."/>
            <person name="Xie R."/>
            <person name="Liu H."/>
        </authorList>
    </citation>
    <scope>NUCLEOTIDE SEQUENCE [LARGE SCALE GENOMIC DNA]</scope>
    <source>
        <strain evidence="2">XCT-53</strain>
    </source>
</reference>
<dbReference type="EMBL" id="JAABLQ010000001">
    <property type="protein sequence ID" value="NBN76810.1"/>
    <property type="molecule type" value="Genomic_DNA"/>
</dbReference>
<sequence length="216" mass="22874">MIAPATLETLIATDRLAQTQTAIVRRIGELITGVSVVAHPGKVDISELVARTVVQAPGVGIGFTRIRETAMVDGAFCLAVEWVAYVVAEACVVARRRVEKEAVGLAIGSRLLAILGDMETSTWGLTGILPPETSPQPELKPMFTVRDQAQGTVYYAVTWTQVIADLGAPILPDAAGTYGEASGLIIYDTAADLDEIARWVPARQVPDSDDSEAGDA</sequence>
<organism evidence="1 2">
    <name type="scientific">Pannonibacter tanglangensis</name>
    <dbReference type="NCBI Taxonomy" id="2750084"/>
    <lineage>
        <taxon>Bacteria</taxon>
        <taxon>Pseudomonadati</taxon>
        <taxon>Pseudomonadota</taxon>
        <taxon>Alphaproteobacteria</taxon>
        <taxon>Hyphomicrobiales</taxon>
        <taxon>Stappiaceae</taxon>
        <taxon>Pannonibacter</taxon>
    </lineage>
</organism>
<dbReference type="RefSeq" id="WP_161707561.1">
    <property type="nucleotide sequence ID" value="NZ_JAABLQ010000001.1"/>
</dbReference>
<proteinExistence type="predicted"/>
<comment type="caution">
    <text evidence="1">The sequence shown here is derived from an EMBL/GenBank/DDBJ whole genome shotgun (WGS) entry which is preliminary data.</text>
</comment>
<evidence type="ECO:0000313" key="1">
    <source>
        <dbReference type="EMBL" id="NBN76810.1"/>
    </source>
</evidence>
<evidence type="ECO:0000313" key="2">
    <source>
        <dbReference type="Proteomes" id="UP000586722"/>
    </source>
</evidence>
<protein>
    <submittedName>
        <fullName evidence="1">Uncharacterized protein</fullName>
    </submittedName>
</protein>
<accession>A0A7X5F124</accession>
<keyword evidence="2" id="KW-1185">Reference proteome</keyword>